<dbReference type="Proteomes" id="UP000614272">
    <property type="component" value="Unassembled WGS sequence"/>
</dbReference>
<evidence type="ECO:0000313" key="1">
    <source>
        <dbReference type="EMBL" id="GGD76729.1"/>
    </source>
</evidence>
<dbReference type="EMBL" id="BMGJ01000018">
    <property type="protein sequence ID" value="GGD76729.1"/>
    <property type="molecule type" value="Genomic_DNA"/>
</dbReference>
<protein>
    <submittedName>
        <fullName evidence="1">Uncharacterized protein</fullName>
    </submittedName>
</protein>
<gene>
    <name evidence="1" type="ORF">GCM10011357_34710</name>
</gene>
<evidence type="ECO:0000313" key="2">
    <source>
        <dbReference type="Proteomes" id="UP000614272"/>
    </source>
</evidence>
<name>A0ABQ1RSL1_9ALTE</name>
<proteinExistence type="predicted"/>
<comment type="caution">
    <text evidence="1">The sequence shown here is derived from an EMBL/GenBank/DDBJ whole genome shotgun (WGS) entry which is preliminary data.</text>
</comment>
<sequence length="57" mass="6547">MLIYFAVKYFDKHGAYPKIASNANKIYYYSPSGDAETYFVSVQAKPRSLDLQVLMEC</sequence>
<reference evidence="2" key="1">
    <citation type="journal article" date="2019" name="Int. J. Syst. Evol. Microbiol.">
        <title>The Global Catalogue of Microorganisms (GCM) 10K type strain sequencing project: providing services to taxonomists for standard genome sequencing and annotation.</title>
        <authorList>
            <consortium name="The Broad Institute Genomics Platform"/>
            <consortium name="The Broad Institute Genome Sequencing Center for Infectious Disease"/>
            <person name="Wu L."/>
            <person name="Ma J."/>
        </authorList>
    </citation>
    <scope>NUCLEOTIDE SEQUENCE [LARGE SCALE GENOMIC DNA]</scope>
    <source>
        <strain evidence="2">CGMCC 1.12923</strain>
    </source>
</reference>
<keyword evidence="2" id="KW-1185">Reference proteome</keyword>
<organism evidence="1 2">
    <name type="scientific">Lacimicrobium alkaliphilum</name>
    <dbReference type="NCBI Taxonomy" id="1526571"/>
    <lineage>
        <taxon>Bacteria</taxon>
        <taxon>Pseudomonadati</taxon>
        <taxon>Pseudomonadota</taxon>
        <taxon>Gammaproteobacteria</taxon>
        <taxon>Alteromonadales</taxon>
        <taxon>Alteromonadaceae</taxon>
        <taxon>Lacimicrobium</taxon>
    </lineage>
</organism>
<accession>A0ABQ1RSL1</accession>